<accession>A0A4R6ZH77</accession>
<dbReference type="EMBL" id="SNZK01000012">
    <property type="protein sequence ID" value="TDR51543.1"/>
    <property type="molecule type" value="Genomic_DNA"/>
</dbReference>
<proteinExistence type="predicted"/>
<dbReference type="OrthoDB" id="2471198at2"/>
<sequence length="209" mass="24548">MFDLKKEIFKKFDNVKGIDRIGTDDEMALLEVFEENTELTFDIDFLPKPMMNTYIYDSYFNIYYRDGSSNHIREHRKYEMRFLKVVLKIMGYSHDLYIESEDLERNHGANVVKIPTGEMGNVYLAKHKSSLAKIVLNNLGRKGRSKEKQIDLLMLLKKALRDKTEVTIYLCDLKLILFITDLYISCLAEDERSKKFLESICAVEGLYVR</sequence>
<protein>
    <submittedName>
        <fullName evidence="1">Uncharacterized protein</fullName>
    </submittedName>
</protein>
<reference evidence="1 2" key="1">
    <citation type="submission" date="2019-03" db="EMBL/GenBank/DDBJ databases">
        <title>Genomic Encyclopedia of Type Strains, Phase III (KMG-III): the genomes of soil and plant-associated and newly described type strains.</title>
        <authorList>
            <person name="Whitman W."/>
        </authorList>
    </citation>
    <scope>NUCLEOTIDE SEQUENCE [LARGE SCALE GENOMIC DNA]</scope>
    <source>
        <strain evidence="1 2">CECT 7972</strain>
    </source>
</reference>
<organism evidence="1 2">
    <name type="scientific">Listeria rocourtiae</name>
    <dbReference type="NCBI Taxonomy" id="647910"/>
    <lineage>
        <taxon>Bacteria</taxon>
        <taxon>Bacillati</taxon>
        <taxon>Bacillota</taxon>
        <taxon>Bacilli</taxon>
        <taxon>Bacillales</taxon>
        <taxon>Listeriaceae</taxon>
        <taxon>Listeria</taxon>
    </lineage>
</organism>
<evidence type="ECO:0000313" key="1">
    <source>
        <dbReference type="EMBL" id="TDR51543.1"/>
    </source>
</evidence>
<keyword evidence="2" id="KW-1185">Reference proteome</keyword>
<comment type="caution">
    <text evidence="1">The sequence shown here is derived from an EMBL/GenBank/DDBJ whole genome shotgun (WGS) entry which is preliminary data.</text>
</comment>
<dbReference type="Proteomes" id="UP000295558">
    <property type="component" value="Unassembled WGS sequence"/>
</dbReference>
<gene>
    <name evidence="1" type="ORF">DFP96_11229</name>
</gene>
<evidence type="ECO:0000313" key="2">
    <source>
        <dbReference type="Proteomes" id="UP000295558"/>
    </source>
</evidence>
<name>A0A4R6ZH77_9LIST</name>
<dbReference type="RefSeq" id="WP_133620996.1">
    <property type="nucleotide sequence ID" value="NZ_JAASUO010000014.1"/>
</dbReference>
<dbReference type="AlphaFoldDB" id="A0A4R6ZH77"/>